<dbReference type="AlphaFoldDB" id="A0A176W5F6"/>
<gene>
    <name evidence="3" type="ORF">AXG93_4492s1510</name>
</gene>
<evidence type="ECO:0000313" key="4">
    <source>
        <dbReference type="Proteomes" id="UP000077202"/>
    </source>
</evidence>
<dbReference type="PANTHER" id="PTHR34938">
    <property type="entry name" value="PROTEIN FERTILITY RESTORER RF2, MITOCHONDRIAL"/>
    <property type="match status" value="1"/>
</dbReference>
<proteinExistence type="predicted"/>
<dbReference type="PANTHER" id="PTHR34938:SF1">
    <property type="entry name" value="PROTEIN FERTILITY RESTORER RF2, MITOCHONDRIAL"/>
    <property type="match status" value="1"/>
</dbReference>
<keyword evidence="2" id="KW-0812">Transmembrane</keyword>
<name>A0A176W5F6_MARPO</name>
<feature type="transmembrane region" description="Helical" evidence="2">
    <location>
        <begin position="157"/>
        <end position="176"/>
    </location>
</feature>
<keyword evidence="4" id="KW-1185">Reference proteome</keyword>
<keyword evidence="2" id="KW-1133">Transmembrane helix</keyword>
<dbReference type="GO" id="GO:0010027">
    <property type="term" value="P:thylakoid membrane organization"/>
    <property type="evidence" value="ECO:0007669"/>
    <property type="project" value="TreeGrafter"/>
</dbReference>
<dbReference type="EMBL" id="LVLJ01001744">
    <property type="protein sequence ID" value="OAE28260.1"/>
    <property type="molecule type" value="Genomic_DNA"/>
</dbReference>
<accession>A0A176W5F6</accession>
<dbReference type="InterPro" id="IPR040299">
    <property type="entry name" value="RF2K-like"/>
</dbReference>
<protein>
    <submittedName>
        <fullName evidence="3">Uncharacterized protein</fullName>
    </submittedName>
</protein>
<dbReference type="GO" id="GO:0009507">
    <property type="term" value="C:chloroplast"/>
    <property type="evidence" value="ECO:0007669"/>
    <property type="project" value="TreeGrafter"/>
</dbReference>
<dbReference type="Proteomes" id="UP000077202">
    <property type="component" value="Unassembled WGS sequence"/>
</dbReference>
<reference evidence="3" key="1">
    <citation type="submission" date="2016-03" db="EMBL/GenBank/DDBJ databases">
        <title>Mechanisms controlling the formation of the plant cell surface in tip-growing cells are functionally conserved among land plants.</title>
        <authorList>
            <person name="Honkanen S."/>
            <person name="Jones V.A."/>
            <person name="Morieri G."/>
            <person name="Champion C."/>
            <person name="Hetherington A.J."/>
            <person name="Kelly S."/>
            <person name="Saint-Marcoux D."/>
            <person name="Proust H."/>
            <person name="Prescott H."/>
            <person name="Dolan L."/>
        </authorList>
    </citation>
    <scope>NUCLEOTIDE SEQUENCE [LARGE SCALE GENOMIC DNA]</scope>
    <source>
        <tissue evidence="3">Whole gametophyte</tissue>
    </source>
</reference>
<sequence length="200" mass="21946">MNVNLPNLSRNDLRGRTARGLCKWNNEFSVVEREERVTSLRIRGAEKKTQLSLQHKLGHHDLLRLDRGHILGLGPQICVADEFRKSAVTCHTKEVKCSTEGQGQTQTIKNETISTNKAPLQYMCLAAKEMSPKLDDGGTGLPPRDGDGGGGGGGGGGGWGGGGFVFWALLLLIGFLRDRELDKPYTGLKPKKKQRRRQLT</sequence>
<comment type="caution">
    <text evidence="3">The sequence shown here is derived from an EMBL/GenBank/DDBJ whole genome shotgun (WGS) entry which is preliminary data.</text>
</comment>
<organism evidence="3 4">
    <name type="scientific">Marchantia polymorpha subsp. ruderalis</name>
    <dbReference type="NCBI Taxonomy" id="1480154"/>
    <lineage>
        <taxon>Eukaryota</taxon>
        <taxon>Viridiplantae</taxon>
        <taxon>Streptophyta</taxon>
        <taxon>Embryophyta</taxon>
        <taxon>Marchantiophyta</taxon>
        <taxon>Marchantiopsida</taxon>
        <taxon>Marchantiidae</taxon>
        <taxon>Marchantiales</taxon>
        <taxon>Marchantiaceae</taxon>
        <taxon>Marchantia</taxon>
    </lineage>
</organism>
<evidence type="ECO:0000256" key="1">
    <source>
        <dbReference type="SAM" id="MobiDB-lite"/>
    </source>
</evidence>
<dbReference type="GO" id="GO:0009658">
    <property type="term" value="P:chloroplast organization"/>
    <property type="evidence" value="ECO:0007669"/>
    <property type="project" value="TreeGrafter"/>
</dbReference>
<feature type="region of interest" description="Disordered" evidence="1">
    <location>
        <begin position="133"/>
        <end position="154"/>
    </location>
</feature>
<keyword evidence="2" id="KW-0472">Membrane</keyword>
<evidence type="ECO:0000256" key="2">
    <source>
        <dbReference type="SAM" id="Phobius"/>
    </source>
</evidence>
<evidence type="ECO:0000313" key="3">
    <source>
        <dbReference type="EMBL" id="OAE28260.1"/>
    </source>
</evidence>